<sequence>MAQPGAEADAVEQRLGPVARFAPGDAAEHRRQHCIFNNVEFRQQLVILENKTDLAVAEPRRQLAGSHLAVIDAVVKQRPGVGSLQRADQIEQSGLARTRRAEEHRPAAAAEIIGDVVEHFDPAGTERIILADLFQTDQNVAGFGHHSYLSARAGSSRAARRAGIIPPAVQSTIADTTITSTSPGTICAGNSLK</sequence>
<evidence type="ECO:0000313" key="1">
    <source>
        <dbReference type="EMBL" id="MPM93750.1"/>
    </source>
</evidence>
<dbReference type="EMBL" id="VSSQ01040486">
    <property type="protein sequence ID" value="MPM93750.1"/>
    <property type="molecule type" value="Genomic_DNA"/>
</dbReference>
<gene>
    <name evidence="1" type="ORF">SDC9_140892</name>
</gene>
<dbReference type="AlphaFoldDB" id="A0A645DW65"/>
<reference evidence="1" key="1">
    <citation type="submission" date="2019-08" db="EMBL/GenBank/DDBJ databases">
        <authorList>
            <person name="Kucharzyk K."/>
            <person name="Murdoch R.W."/>
            <person name="Higgins S."/>
            <person name="Loffler F."/>
        </authorList>
    </citation>
    <scope>NUCLEOTIDE SEQUENCE</scope>
</reference>
<protein>
    <submittedName>
        <fullName evidence="1">Uncharacterized protein</fullName>
    </submittedName>
</protein>
<dbReference type="AntiFam" id="ANF00095">
    <property type="entry name" value="Shadow ORF (opposite ABC transporters)"/>
</dbReference>
<organism evidence="1">
    <name type="scientific">bioreactor metagenome</name>
    <dbReference type="NCBI Taxonomy" id="1076179"/>
    <lineage>
        <taxon>unclassified sequences</taxon>
        <taxon>metagenomes</taxon>
        <taxon>ecological metagenomes</taxon>
    </lineage>
</organism>
<proteinExistence type="predicted"/>
<accession>A0A645DW65</accession>
<name>A0A645DW65_9ZZZZ</name>
<comment type="caution">
    <text evidence="1">The sequence shown here is derived from an EMBL/GenBank/DDBJ whole genome shotgun (WGS) entry which is preliminary data.</text>
</comment>